<gene>
    <name evidence="1" type="ORF">ALECFALPRED_002624</name>
</gene>
<dbReference type="OrthoDB" id="5223508at2759"/>
<keyword evidence="2" id="KW-1185">Reference proteome</keyword>
<evidence type="ECO:0000313" key="1">
    <source>
        <dbReference type="EMBL" id="CAF9906740.1"/>
    </source>
</evidence>
<protein>
    <submittedName>
        <fullName evidence="1">Uncharacterized protein</fullName>
    </submittedName>
</protein>
<organism evidence="1 2">
    <name type="scientific">Alectoria fallacina</name>
    <dbReference type="NCBI Taxonomy" id="1903189"/>
    <lineage>
        <taxon>Eukaryota</taxon>
        <taxon>Fungi</taxon>
        <taxon>Dikarya</taxon>
        <taxon>Ascomycota</taxon>
        <taxon>Pezizomycotina</taxon>
        <taxon>Lecanoromycetes</taxon>
        <taxon>OSLEUM clade</taxon>
        <taxon>Lecanoromycetidae</taxon>
        <taxon>Lecanorales</taxon>
        <taxon>Lecanorineae</taxon>
        <taxon>Parmeliaceae</taxon>
        <taxon>Alectoria</taxon>
    </lineage>
</organism>
<dbReference type="CDD" id="cd23703">
    <property type="entry name" value="mS26_PET12"/>
    <property type="match status" value="1"/>
</dbReference>
<dbReference type="AlphaFoldDB" id="A0A8H3I813"/>
<accession>A0A8H3I813</accession>
<evidence type="ECO:0000313" key="2">
    <source>
        <dbReference type="Proteomes" id="UP000664203"/>
    </source>
</evidence>
<dbReference type="InterPro" id="IPR058940">
    <property type="entry name" value="mS26_fungi"/>
</dbReference>
<dbReference type="Pfam" id="PF26163">
    <property type="entry name" value="mS26"/>
    <property type="match status" value="1"/>
</dbReference>
<comment type="caution">
    <text evidence="1">The sequence shown here is derived from an EMBL/GenBank/DDBJ whole genome shotgun (WGS) entry which is preliminary data.</text>
</comment>
<dbReference type="Proteomes" id="UP000664203">
    <property type="component" value="Unassembled WGS sequence"/>
</dbReference>
<reference evidence="1" key="1">
    <citation type="submission" date="2021-03" db="EMBL/GenBank/DDBJ databases">
        <authorList>
            <person name="Tagirdzhanova G."/>
        </authorList>
    </citation>
    <scope>NUCLEOTIDE SEQUENCE</scope>
</reference>
<proteinExistence type="predicted"/>
<name>A0A8H3I813_9LECA</name>
<dbReference type="EMBL" id="CAJPDR010000018">
    <property type="protein sequence ID" value="CAF9906740.1"/>
    <property type="molecule type" value="Genomic_DNA"/>
</dbReference>
<sequence>MPPRLVDSQCCLRLRQCIYYNKSPAFSTSSATYAHIPPESPKFIDVPRLVQPKQPFPIRMKGVLPAPRKIIPRAKESRKSKASPEYLAAVSPEPLEDKTTLADDEFVSWKARLSELRRRNLREGLTELQQRQQDYDRKASITSAAKSRIREKLLYAPERDDVRLTNPSVLSTQRPTKHRALSDPNRAARLAVKNQNVANMAAMREETRRNALHTLYVNAGDFITTDKQLDGVIDRAFDDNSQFRNDSSEGVNIWNLGYPETVQELLGKVNKRGRQTALDSAEGNEIVTRERMKKIGEELTGGKMLEER</sequence>